<dbReference type="InterPro" id="IPR029787">
    <property type="entry name" value="Nucleotide_cyclase"/>
</dbReference>
<dbReference type="InterPro" id="IPR043128">
    <property type="entry name" value="Rev_trsase/Diguanyl_cyclase"/>
</dbReference>
<evidence type="ECO:0000256" key="2">
    <source>
        <dbReference type="ARBA" id="ARBA00034247"/>
    </source>
</evidence>
<sequence length="243" mass="26425">MKINESRSIGPIRNVRRYGSSTSEAVSSVNAPRNIQDTASVLGIPAEEMTPKVRAAIMQLMEEVDRARRDLDAAQSKITDLEKLADQDPMTHMTNRRAFVRELGRMISFAERYDIPTSLVYFDVNDLKSINDSLGHPAGDAAILHVARIIQQNIRGSDVAGRLGGDEFAILLPNAGEEAAQTKAASLAHAIHDTPLVTHGQTLHLKVAYGASSFRPGDDAATALASADRAMYAHKKKLKTNLL</sequence>
<dbReference type="EMBL" id="JANWOI010000004">
    <property type="protein sequence ID" value="MDA5194862.1"/>
    <property type="molecule type" value="Genomic_DNA"/>
</dbReference>
<dbReference type="Pfam" id="PF00990">
    <property type="entry name" value="GGDEF"/>
    <property type="match status" value="1"/>
</dbReference>
<comment type="catalytic activity">
    <reaction evidence="2">
        <text>2 GTP = 3',3'-c-di-GMP + 2 diphosphate</text>
        <dbReference type="Rhea" id="RHEA:24898"/>
        <dbReference type="ChEBI" id="CHEBI:33019"/>
        <dbReference type="ChEBI" id="CHEBI:37565"/>
        <dbReference type="ChEBI" id="CHEBI:58805"/>
        <dbReference type="EC" id="2.7.7.65"/>
    </reaction>
</comment>
<dbReference type="CDD" id="cd01949">
    <property type="entry name" value="GGDEF"/>
    <property type="match status" value="1"/>
</dbReference>
<dbReference type="SMART" id="SM00267">
    <property type="entry name" value="GGDEF"/>
    <property type="match status" value="1"/>
</dbReference>
<evidence type="ECO:0000259" key="4">
    <source>
        <dbReference type="PROSITE" id="PS50887"/>
    </source>
</evidence>
<accession>A0A9X3U049</accession>
<gene>
    <name evidence="5" type="ORF">NYP16_12960</name>
</gene>
<dbReference type="GO" id="GO:0052621">
    <property type="term" value="F:diguanylate cyclase activity"/>
    <property type="evidence" value="ECO:0007669"/>
    <property type="project" value="UniProtKB-EC"/>
</dbReference>
<dbReference type="InterPro" id="IPR000160">
    <property type="entry name" value="GGDEF_dom"/>
</dbReference>
<keyword evidence="6" id="KW-1185">Reference proteome</keyword>
<reference evidence="5" key="1">
    <citation type="submission" date="2022-08" db="EMBL/GenBank/DDBJ databases">
        <authorList>
            <person name="Vandamme P."/>
            <person name="Hettiarachchi A."/>
            <person name="Peeters C."/>
            <person name="Cnockaert M."/>
            <person name="Carlier A."/>
        </authorList>
    </citation>
    <scope>NUCLEOTIDE SEQUENCE</scope>
    <source>
        <strain evidence="5">LMG 31809</strain>
    </source>
</reference>
<dbReference type="GO" id="GO:0043709">
    <property type="term" value="P:cell adhesion involved in single-species biofilm formation"/>
    <property type="evidence" value="ECO:0007669"/>
    <property type="project" value="TreeGrafter"/>
</dbReference>
<dbReference type="PANTHER" id="PTHR45138">
    <property type="entry name" value="REGULATORY COMPONENTS OF SENSORY TRANSDUCTION SYSTEM"/>
    <property type="match status" value="1"/>
</dbReference>
<evidence type="ECO:0000256" key="1">
    <source>
        <dbReference type="ARBA" id="ARBA00012528"/>
    </source>
</evidence>
<dbReference type="PANTHER" id="PTHR45138:SF9">
    <property type="entry name" value="DIGUANYLATE CYCLASE DGCM-RELATED"/>
    <property type="match status" value="1"/>
</dbReference>
<dbReference type="PROSITE" id="PS50887">
    <property type="entry name" value="GGDEF"/>
    <property type="match status" value="1"/>
</dbReference>
<proteinExistence type="predicted"/>
<dbReference type="SUPFAM" id="SSF55073">
    <property type="entry name" value="Nucleotide cyclase"/>
    <property type="match status" value="1"/>
</dbReference>
<dbReference type="Proteomes" id="UP001141619">
    <property type="component" value="Unassembled WGS sequence"/>
</dbReference>
<keyword evidence="3" id="KW-0175">Coiled coil</keyword>
<feature type="domain" description="GGDEF" evidence="4">
    <location>
        <begin position="115"/>
        <end position="243"/>
    </location>
</feature>
<feature type="coiled-coil region" evidence="3">
    <location>
        <begin position="57"/>
        <end position="84"/>
    </location>
</feature>
<dbReference type="NCBIfam" id="TIGR00254">
    <property type="entry name" value="GGDEF"/>
    <property type="match status" value="1"/>
</dbReference>
<dbReference type="AlphaFoldDB" id="A0A9X3U049"/>
<comment type="caution">
    <text evidence="5">The sequence shown here is derived from an EMBL/GenBank/DDBJ whole genome shotgun (WGS) entry which is preliminary data.</text>
</comment>
<evidence type="ECO:0000313" key="5">
    <source>
        <dbReference type="EMBL" id="MDA5194862.1"/>
    </source>
</evidence>
<evidence type="ECO:0000313" key="6">
    <source>
        <dbReference type="Proteomes" id="UP001141619"/>
    </source>
</evidence>
<dbReference type="GO" id="GO:1902201">
    <property type="term" value="P:negative regulation of bacterial-type flagellum-dependent cell motility"/>
    <property type="evidence" value="ECO:0007669"/>
    <property type="project" value="TreeGrafter"/>
</dbReference>
<dbReference type="GO" id="GO:0005886">
    <property type="term" value="C:plasma membrane"/>
    <property type="evidence" value="ECO:0007669"/>
    <property type="project" value="TreeGrafter"/>
</dbReference>
<evidence type="ECO:0000256" key="3">
    <source>
        <dbReference type="SAM" id="Coils"/>
    </source>
</evidence>
<protein>
    <recommendedName>
        <fullName evidence="1">diguanylate cyclase</fullName>
        <ecNumber evidence="1">2.7.7.65</ecNumber>
    </recommendedName>
</protein>
<organism evidence="5 6">
    <name type="scientific">Govanella unica</name>
    <dbReference type="NCBI Taxonomy" id="2975056"/>
    <lineage>
        <taxon>Bacteria</taxon>
        <taxon>Pseudomonadati</taxon>
        <taxon>Pseudomonadota</taxon>
        <taxon>Alphaproteobacteria</taxon>
        <taxon>Emcibacterales</taxon>
        <taxon>Govanellaceae</taxon>
        <taxon>Govanella</taxon>
    </lineage>
</organism>
<dbReference type="RefSeq" id="WP_274944569.1">
    <property type="nucleotide sequence ID" value="NZ_JANWOI010000004.1"/>
</dbReference>
<name>A0A9X3U049_9PROT</name>
<reference evidence="5" key="2">
    <citation type="journal article" date="2023" name="Syst. Appl. Microbiol.">
        <title>Govania unica gen. nov., sp. nov., a rare biosphere bacterium that represents a novel family in the class Alphaproteobacteria.</title>
        <authorList>
            <person name="Vandamme P."/>
            <person name="Peeters C."/>
            <person name="Hettiarachchi A."/>
            <person name="Cnockaert M."/>
            <person name="Carlier A."/>
        </authorList>
    </citation>
    <scope>NUCLEOTIDE SEQUENCE</scope>
    <source>
        <strain evidence="5">LMG 31809</strain>
    </source>
</reference>
<dbReference type="Gene3D" id="3.30.70.270">
    <property type="match status" value="1"/>
</dbReference>
<dbReference type="EC" id="2.7.7.65" evidence="1"/>
<dbReference type="InterPro" id="IPR050469">
    <property type="entry name" value="Diguanylate_Cyclase"/>
</dbReference>